<evidence type="ECO:0000259" key="3">
    <source>
        <dbReference type="PROSITE" id="PS50089"/>
    </source>
</evidence>
<dbReference type="InterPro" id="IPR013083">
    <property type="entry name" value="Znf_RING/FYVE/PHD"/>
</dbReference>
<dbReference type="Gene3D" id="3.30.40.10">
    <property type="entry name" value="Zinc/RING finger domain, C3HC4 (zinc finger)"/>
    <property type="match status" value="1"/>
</dbReference>
<dbReference type="GO" id="GO:0008270">
    <property type="term" value="F:zinc ion binding"/>
    <property type="evidence" value="ECO:0007669"/>
    <property type="project" value="UniProtKB-KW"/>
</dbReference>
<dbReference type="SUPFAM" id="SSF57850">
    <property type="entry name" value="RING/U-box"/>
    <property type="match status" value="1"/>
</dbReference>
<proteinExistence type="predicted"/>
<evidence type="ECO:0000313" key="4">
    <source>
        <dbReference type="EMBL" id="KAF2192366.1"/>
    </source>
</evidence>
<dbReference type="PROSITE" id="PS50089">
    <property type="entry name" value="ZF_RING_2"/>
    <property type="match status" value="1"/>
</dbReference>
<dbReference type="OrthoDB" id="5600418at2759"/>
<gene>
    <name evidence="4" type="ORF">K469DRAFT_694485</name>
</gene>
<protein>
    <recommendedName>
        <fullName evidence="3">RING-type domain-containing protein</fullName>
    </recommendedName>
</protein>
<accession>A0A6A6ER26</accession>
<dbReference type="InterPro" id="IPR001841">
    <property type="entry name" value="Znf_RING"/>
</dbReference>
<keyword evidence="1" id="KW-0863">Zinc-finger</keyword>
<dbReference type="AlphaFoldDB" id="A0A6A6ER26"/>
<reference evidence="4" key="1">
    <citation type="journal article" date="2020" name="Stud. Mycol.">
        <title>101 Dothideomycetes genomes: a test case for predicting lifestyles and emergence of pathogens.</title>
        <authorList>
            <person name="Haridas S."/>
            <person name="Albert R."/>
            <person name="Binder M."/>
            <person name="Bloem J."/>
            <person name="Labutti K."/>
            <person name="Salamov A."/>
            <person name="Andreopoulos B."/>
            <person name="Baker S."/>
            <person name="Barry K."/>
            <person name="Bills G."/>
            <person name="Bluhm B."/>
            <person name="Cannon C."/>
            <person name="Castanera R."/>
            <person name="Culley D."/>
            <person name="Daum C."/>
            <person name="Ezra D."/>
            <person name="Gonzalez J."/>
            <person name="Henrissat B."/>
            <person name="Kuo A."/>
            <person name="Liang C."/>
            <person name="Lipzen A."/>
            <person name="Lutzoni F."/>
            <person name="Magnuson J."/>
            <person name="Mondo S."/>
            <person name="Nolan M."/>
            <person name="Ohm R."/>
            <person name="Pangilinan J."/>
            <person name="Park H.-J."/>
            <person name="Ramirez L."/>
            <person name="Alfaro M."/>
            <person name="Sun H."/>
            <person name="Tritt A."/>
            <person name="Yoshinaga Y."/>
            <person name="Zwiers L.-H."/>
            <person name="Turgeon B."/>
            <person name="Goodwin S."/>
            <person name="Spatafora J."/>
            <person name="Crous P."/>
            <person name="Grigoriev I."/>
        </authorList>
    </citation>
    <scope>NUCLEOTIDE SEQUENCE</scope>
    <source>
        <strain evidence="4">CBS 207.26</strain>
    </source>
</reference>
<keyword evidence="1" id="KW-0479">Metal-binding</keyword>
<feature type="compositionally biased region" description="Basic and acidic residues" evidence="2">
    <location>
        <begin position="129"/>
        <end position="143"/>
    </location>
</feature>
<feature type="region of interest" description="Disordered" evidence="2">
    <location>
        <begin position="129"/>
        <end position="150"/>
    </location>
</feature>
<dbReference type="EMBL" id="ML994615">
    <property type="protein sequence ID" value="KAF2192366.1"/>
    <property type="molecule type" value="Genomic_DNA"/>
</dbReference>
<evidence type="ECO:0000256" key="1">
    <source>
        <dbReference type="PROSITE-ProRule" id="PRU00175"/>
    </source>
</evidence>
<keyword evidence="5" id="KW-1185">Reference proteome</keyword>
<sequence>MSLLDQTTRERMSILFIRNFTIPLTLASLDSSSTHCSICAERFGEYDPNSPDPVADHTRPEWAVRIDMDIYGSGRCHHVFGVRCLHLHLRSPGAWHNKCPMCRDTWFAVFANPVAYMLPMGSVQTEMRTRMEDNDASTRESDTGGRLSSRGRLHRSIGFIQQMLREFDIDDRDAEMRFRVAEAEMALERAWRRLEEAREENGEDA</sequence>
<feature type="domain" description="RING-type" evidence="3">
    <location>
        <begin position="36"/>
        <end position="103"/>
    </location>
</feature>
<organism evidence="4 5">
    <name type="scientific">Zopfia rhizophila CBS 207.26</name>
    <dbReference type="NCBI Taxonomy" id="1314779"/>
    <lineage>
        <taxon>Eukaryota</taxon>
        <taxon>Fungi</taxon>
        <taxon>Dikarya</taxon>
        <taxon>Ascomycota</taxon>
        <taxon>Pezizomycotina</taxon>
        <taxon>Dothideomycetes</taxon>
        <taxon>Dothideomycetes incertae sedis</taxon>
        <taxon>Zopfiaceae</taxon>
        <taxon>Zopfia</taxon>
    </lineage>
</organism>
<keyword evidence="1" id="KW-0862">Zinc</keyword>
<name>A0A6A6ER26_9PEZI</name>
<evidence type="ECO:0000313" key="5">
    <source>
        <dbReference type="Proteomes" id="UP000800200"/>
    </source>
</evidence>
<dbReference type="Proteomes" id="UP000800200">
    <property type="component" value="Unassembled WGS sequence"/>
</dbReference>
<evidence type="ECO:0000256" key="2">
    <source>
        <dbReference type="SAM" id="MobiDB-lite"/>
    </source>
</evidence>